<comment type="similarity">
    <text evidence="1">Belongs to the LysR transcriptional regulatory family.</text>
</comment>
<evidence type="ECO:0000256" key="3">
    <source>
        <dbReference type="ARBA" id="ARBA00023125"/>
    </source>
</evidence>
<dbReference type="Proteomes" id="UP000015388">
    <property type="component" value="Chromosome"/>
</dbReference>
<evidence type="ECO:0000313" key="6">
    <source>
        <dbReference type="EMBL" id="AGS35940.1"/>
    </source>
</evidence>
<organism evidence="6 7">
    <name type="scientific">Corynebacterium maris DSM 45190</name>
    <dbReference type="NCBI Taxonomy" id="1224163"/>
    <lineage>
        <taxon>Bacteria</taxon>
        <taxon>Bacillati</taxon>
        <taxon>Actinomycetota</taxon>
        <taxon>Actinomycetes</taxon>
        <taxon>Mycobacteriales</taxon>
        <taxon>Corynebacteriaceae</taxon>
        <taxon>Corynebacterium</taxon>
    </lineage>
</organism>
<reference evidence="6 7" key="1">
    <citation type="submission" date="2012-11" db="EMBL/GenBank/DDBJ databases">
        <title>The complete genome sequence of Corynebacterium maris Coryn-1 (=DSM 45190).</title>
        <authorList>
            <person name="Schaffert L."/>
            <person name="Albersmeier A."/>
            <person name="Kalinowski J."/>
            <person name="Ruckert C."/>
        </authorList>
    </citation>
    <scope>NUCLEOTIDE SEQUENCE [LARGE SCALE GENOMIC DNA]</scope>
    <source>
        <strain evidence="7">Coryn-1</strain>
    </source>
</reference>
<dbReference type="PATRIC" id="fig|1224163.3.peg.2492"/>
<dbReference type="InterPro" id="IPR000847">
    <property type="entry name" value="LysR_HTH_N"/>
</dbReference>
<dbReference type="KEGG" id="cmd:B841_12340"/>
<dbReference type="Pfam" id="PF03466">
    <property type="entry name" value="LysR_substrate"/>
    <property type="match status" value="1"/>
</dbReference>
<feature type="domain" description="HTH lysR-type" evidence="5">
    <location>
        <begin position="10"/>
        <end position="62"/>
    </location>
</feature>
<dbReference type="Pfam" id="PF00126">
    <property type="entry name" value="HTH_1"/>
    <property type="match status" value="1"/>
</dbReference>
<evidence type="ECO:0000313" key="7">
    <source>
        <dbReference type="Proteomes" id="UP000015388"/>
    </source>
</evidence>
<gene>
    <name evidence="6" type="ORF">B841_12340</name>
</gene>
<dbReference type="OrthoDB" id="9808620at2"/>
<keyword evidence="4" id="KW-0804">Transcription</keyword>
<keyword evidence="2" id="KW-0805">Transcription regulation</keyword>
<keyword evidence="3" id="KW-0238">DNA-binding</keyword>
<dbReference type="InterPro" id="IPR005119">
    <property type="entry name" value="LysR_subst-bd"/>
</dbReference>
<dbReference type="GO" id="GO:0003700">
    <property type="term" value="F:DNA-binding transcription factor activity"/>
    <property type="evidence" value="ECO:0007669"/>
    <property type="project" value="InterPro"/>
</dbReference>
<evidence type="ECO:0000256" key="2">
    <source>
        <dbReference type="ARBA" id="ARBA00023015"/>
    </source>
</evidence>
<dbReference type="InterPro" id="IPR036390">
    <property type="entry name" value="WH_DNA-bd_sf"/>
</dbReference>
<protein>
    <submittedName>
        <fullName evidence="6">LysR family transcriptional regulator</fullName>
    </submittedName>
</protein>
<dbReference type="AlphaFoldDB" id="S5T5P1"/>
<dbReference type="eggNOG" id="COG0583">
    <property type="taxonomic scope" value="Bacteria"/>
</dbReference>
<accession>S5T5P1</accession>
<sequence>MSRDAELTTMRLLVLIGDLGSVGKAARRLGMAQSNASRALARYERVTGLHLVDRSASGSRLSPHGELVATWAEEALRAVDDFTHAVASLRAEVGGHLAVGASQTIAEYLAPRWLARFRIEHPEVEVTLKVANSEDTLHALATGVIDIGFVESPADVTGVRVNMLLSDELALVVAPGHPWARRSRPVDAAELAATALVVREPGSGTRGTLDALLDDLGRADPALEVSSNSAVLGSVVAGVAPAVLSRLVVDAALRTGQVVDVPTTGVDLRRPLRVVWPDAPLVPPASDFLAVARAESAGG</sequence>
<dbReference type="SUPFAM" id="SSF53850">
    <property type="entry name" value="Periplasmic binding protein-like II"/>
    <property type="match status" value="1"/>
</dbReference>
<dbReference type="PROSITE" id="PS50931">
    <property type="entry name" value="HTH_LYSR"/>
    <property type="match status" value="1"/>
</dbReference>
<evidence type="ECO:0000256" key="1">
    <source>
        <dbReference type="ARBA" id="ARBA00009437"/>
    </source>
</evidence>
<dbReference type="Gene3D" id="3.40.190.10">
    <property type="entry name" value="Periplasmic binding protein-like II"/>
    <property type="match status" value="2"/>
</dbReference>
<dbReference type="InterPro" id="IPR036388">
    <property type="entry name" value="WH-like_DNA-bd_sf"/>
</dbReference>
<dbReference type="Gene3D" id="1.10.10.10">
    <property type="entry name" value="Winged helix-like DNA-binding domain superfamily/Winged helix DNA-binding domain"/>
    <property type="match status" value="1"/>
</dbReference>
<dbReference type="PANTHER" id="PTHR30126">
    <property type="entry name" value="HTH-TYPE TRANSCRIPTIONAL REGULATOR"/>
    <property type="match status" value="1"/>
</dbReference>
<dbReference type="GO" id="GO:0000976">
    <property type="term" value="F:transcription cis-regulatory region binding"/>
    <property type="evidence" value="ECO:0007669"/>
    <property type="project" value="TreeGrafter"/>
</dbReference>
<dbReference type="SUPFAM" id="SSF46785">
    <property type="entry name" value="Winged helix' DNA-binding domain"/>
    <property type="match status" value="1"/>
</dbReference>
<evidence type="ECO:0000259" key="5">
    <source>
        <dbReference type="PROSITE" id="PS50931"/>
    </source>
</evidence>
<proteinExistence type="inferred from homology"/>
<dbReference type="EMBL" id="CP003924">
    <property type="protein sequence ID" value="AGS35940.1"/>
    <property type="molecule type" value="Genomic_DNA"/>
</dbReference>
<evidence type="ECO:0000256" key="4">
    <source>
        <dbReference type="ARBA" id="ARBA00023163"/>
    </source>
</evidence>
<dbReference type="STRING" id="1224163.B841_12340"/>
<keyword evidence="7" id="KW-1185">Reference proteome</keyword>
<dbReference type="HOGENOM" id="CLU_039613_6_1_11"/>
<dbReference type="PANTHER" id="PTHR30126:SF39">
    <property type="entry name" value="HTH-TYPE TRANSCRIPTIONAL REGULATOR CYSL"/>
    <property type="match status" value="1"/>
</dbReference>
<name>S5T5P1_9CORY</name>